<dbReference type="PANTHER" id="PTHR45694:SF18">
    <property type="entry name" value="GLUTAREDOXIN-1-RELATED"/>
    <property type="match status" value="1"/>
</dbReference>
<dbReference type="Pfam" id="PF00462">
    <property type="entry name" value="Glutaredoxin"/>
    <property type="match status" value="1"/>
</dbReference>
<protein>
    <recommendedName>
        <fullName evidence="4">Glutaredoxin</fullName>
    </recommendedName>
</protein>
<dbReference type="InterPro" id="IPR011767">
    <property type="entry name" value="GLR_AS"/>
</dbReference>
<keyword evidence="7" id="KW-1185">Reference proteome</keyword>
<keyword evidence="4" id="KW-0676">Redox-active center</keyword>
<dbReference type="CDD" id="cd03418">
    <property type="entry name" value="GRX_GRXb_1_3_like"/>
    <property type="match status" value="1"/>
</dbReference>
<evidence type="ECO:0000259" key="5">
    <source>
        <dbReference type="Pfam" id="PF00462"/>
    </source>
</evidence>
<dbReference type="Proteomes" id="UP000779508">
    <property type="component" value="Unassembled WGS sequence"/>
</dbReference>
<evidence type="ECO:0000256" key="3">
    <source>
        <dbReference type="ARBA" id="ARBA00022982"/>
    </source>
</evidence>
<dbReference type="PANTHER" id="PTHR45694">
    <property type="entry name" value="GLUTAREDOXIN 2"/>
    <property type="match status" value="1"/>
</dbReference>
<comment type="similarity">
    <text evidence="1 4">Belongs to the glutaredoxin family.</text>
</comment>
<evidence type="ECO:0000256" key="1">
    <source>
        <dbReference type="ARBA" id="ARBA00007787"/>
    </source>
</evidence>
<sequence>MKDIIIYTKNYCPYCKKAVSLLSSKGVPFKEIDITYDDLTFNNVMEKTGWDTVPQVFIDEEFLGGCDDIHALDKQGLLDEKLGLN</sequence>
<dbReference type="NCBIfam" id="TIGR02181">
    <property type="entry name" value="GRX_bact"/>
    <property type="match status" value="1"/>
</dbReference>
<evidence type="ECO:0000256" key="2">
    <source>
        <dbReference type="ARBA" id="ARBA00022448"/>
    </source>
</evidence>
<name>A0ABS6G2S5_9FIRM</name>
<evidence type="ECO:0000313" key="7">
    <source>
        <dbReference type="Proteomes" id="UP000779508"/>
    </source>
</evidence>
<evidence type="ECO:0000313" key="6">
    <source>
        <dbReference type="EMBL" id="MBU5676780.1"/>
    </source>
</evidence>
<gene>
    <name evidence="6" type="primary">grxC</name>
    <name evidence="6" type="ORF">KQI88_10145</name>
</gene>
<comment type="caution">
    <text evidence="6">The sequence shown here is derived from an EMBL/GenBank/DDBJ whole genome shotgun (WGS) entry which is preliminary data.</text>
</comment>
<dbReference type="InterPro" id="IPR011900">
    <property type="entry name" value="GRX_bact"/>
</dbReference>
<organism evidence="6 7">
    <name type="scientific">Alkaliphilus flagellatus</name>
    <dbReference type="NCBI Taxonomy" id="2841507"/>
    <lineage>
        <taxon>Bacteria</taxon>
        <taxon>Bacillati</taxon>
        <taxon>Bacillota</taxon>
        <taxon>Clostridia</taxon>
        <taxon>Peptostreptococcales</taxon>
        <taxon>Natronincolaceae</taxon>
        <taxon>Alkaliphilus</taxon>
    </lineage>
</organism>
<dbReference type="InterPro" id="IPR002109">
    <property type="entry name" value="Glutaredoxin"/>
</dbReference>
<reference evidence="6 7" key="1">
    <citation type="submission" date="2021-06" db="EMBL/GenBank/DDBJ databases">
        <authorList>
            <person name="Sun Q."/>
            <person name="Li D."/>
        </authorList>
    </citation>
    <scope>NUCLEOTIDE SEQUENCE [LARGE SCALE GENOMIC DNA]</scope>
    <source>
        <strain evidence="6 7">MSJ-5</strain>
    </source>
</reference>
<dbReference type="PROSITE" id="PS51354">
    <property type="entry name" value="GLUTAREDOXIN_2"/>
    <property type="match status" value="1"/>
</dbReference>
<dbReference type="EMBL" id="JAHLQK010000003">
    <property type="protein sequence ID" value="MBU5676780.1"/>
    <property type="molecule type" value="Genomic_DNA"/>
</dbReference>
<feature type="domain" description="Glutaredoxin" evidence="5">
    <location>
        <begin position="4"/>
        <end position="62"/>
    </location>
</feature>
<evidence type="ECO:0000256" key="4">
    <source>
        <dbReference type="RuleBase" id="RU364065"/>
    </source>
</evidence>
<dbReference type="RefSeq" id="WP_216416933.1">
    <property type="nucleotide sequence ID" value="NZ_JAHLQK010000003.1"/>
</dbReference>
<comment type="function">
    <text evidence="4">Has a glutathione-disulfide oxidoreductase activity in the presence of NADPH and glutathione reductase. Reduces low molecular weight disulfides and proteins.</text>
</comment>
<accession>A0ABS6G2S5</accession>
<proteinExistence type="inferred from homology"/>
<keyword evidence="2 4" id="KW-0813">Transport</keyword>
<keyword evidence="4" id="KW-0963">Cytoplasm</keyword>
<keyword evidence="3 4" id="KW-0249">Electron transport</keyword>
<dbReference type="PROSITE" id="PS00195">
    <property type="entry name" value="GLUTAREDOXIN_1"/>
    <property type="match status" value="1"/>
</dbReference>